<dbReference type="Proteomes" id="UP001472677">
    <property type="component" value="Unassembled WGS sequence"/>
</dbReference>
<sequence>MFSHTRTTLPCFTTDHWGRPPRATRTATLPTIVSCVESKENLRLYRKTEAISGLHQLLAQALHDHLLLEKEKLRTLVEYICQRLELNKQYLTSAPEHQQDLISEHQKLRSDQQSEHQQSGPDQQLTYEQKHKLLELNQQHLLSEQRPQNQS</sequence>
<comment type="caution">
    <text evidence="2">The sequence shown here is derived from an EMBL/GenBank/DDBJ whole genome shotgun (WGS) entry which is preliminary data.</text>
</comment>
<evidence type="ECO:0000313" key="3">
    <source>
        <dbReference type="Proteomes" id="UP001472677"/>
    </source>
</evidence>
<dbReference type="EMBL" id="JBBPBM010000031">
    <property type="protein sequence ID" value="KAK8534715.1"/>
    <property type="molecule type" value="Genomic_DNA"/>
</dbReference>
<feature type="compositionally biased region" description="Basic and acidic residues" evidence="1">
    <location>
        <begin position="97"/>
        <end position="114"/>
    </location>
</feature>
<keyword evidence="3" id="KW-1185">Reference proteome</keyword>
<accession>A0ABR2DBP1</accession>
<evidence type="ECO:0000313" key="2">
    <source>
        <dbReference type="EMBL" id="KAK8534715.1"/>
    </source>
</evidence>
<protein>
    <submittedName>
        <fullName evidence="2">Uncharacterized protein</fullName>
    </submittedName>
</protein>
<reference evidence="2 3" key="1">
    <citation type="journal article" date="2024" name="G3 (Bethesda)">
        <title>Genome assembly of Hibiscus sabdariffa L. provides insights into metabolisms of medicinal natural products.</title>
        <authorList>
            <person name="Kim T."/>
        </authorList>
    </citation>
    <scope>NUCLEOTIDE SEQUENCE [LARGE SCALE GENOMIC DNA]</scope>
    <source>
        <strain evidence="2">TK-2024</strain>
        <tissue evidence="2">Old leaves</tissue>
    </source>
</reference>
<organism evidence="2 3">
    <name type="scientific">Hibiscus sabdariffa</name>
    <name type="common">roselle</name>
    <dbReference type="NCBI Taxonomy" id="183260"/>
    <lineage>
        <taxon>Eukaryota</taxon>
        <taxon>Viridiplantae</taxon>
        <taxon>Streptophyta</taxon>
        <taxon>Embryophyta</taxon>
        <taxon>Tracheophyta</taxon>
        <taxon>Spermatophyta</taxon>
        <taxon>Magnoliopsida</taxon>
        <taxon>eudicotyledons</taxon>
        <taxon>Gunneridae</taxon>
        <taxon>Pentapetalae</taxon>
        <taxon>rosids</taxon>
        <taxon>malvids</taxon>
        <taxon>Malvales</taxon>
        <taxon>Malvaceae</taxon>
        <taxon>Malvoideae</taxon>
        <taxon>Hibiscus</taxon>
    </lineage>
</organism>
<gene>
    <name evidence="2" type="ORF">V6N12_057359</name>
</gene>
<feature type="compositionally biased region" description="Polar residues" evidence="1">
    <location>
        <begin position="115"/>
        <end position="127"/>
    </location>
</feature>
<feature type="region of interest" description="Disordered" evidence="1">
    <location>
        <begin position="96"/>
        <end position="130"/>
    </location>
</feature>
<evidence type="ECO:0000256" key="1">
    <source>
        <dbReference type="SAM" id="MobiDB-lite"/>
    </source>
</evidence>
<name>A0ABR2DBP1_9ROSI</name>
<proteinExistence type="predicted"/>